<proteinExistence type="predicted"/>
<accession>A0ABW5Q8A6</accession>
<reference evidence="3" key="1">
    <citation type="journal article" date="2019" name="Int. J. Syst. Evol. Microbiol.">
        <title>The Global Catalogue of Microorganisms (GCM) 10K type strain sequencing project: providing services to taxonomists for standard genome sequencing and annotation.</title>
        <authorList>
            <consortium name="The Broad Institute Genomics Platform"/>
            <consortium name="The Broad Institute Genome Sequencing Center for Infectious Disease"/>
            <person name="Wu L."/>
            <person name="Ma J."/>
        </authorList>
    </citation>
    <scope>NUCLEOTIDE SEQUENCE [LARGE SCALE GENOMIC DNA]</scope>
    <source>
        <strain evidence="3">TISTR 1571</strain>
    </source>
</reference>
<organism evidence="2 3">
    <name type="scientific">Piscibacillus salipiscarius</name>
    <dbReference type="NCBI Taxonomy" id="299480"/>
    <lineage>
        <taxon>Bacteria</taxon>
        <taxon>Bacillati</taxon>
        <taxon>Bacillota</taxon>
        <taxon>Bacilli</taxon>
        <taxon>Bacillales</taxon>
        <taxon>Bacillaceae</taxon>
        <taxon>Piscibacillus</taxon>
    </lineage>
</organism>
<evidence type="ECO:0000313" key="3">
    <source>
        <dbReference type="Proteomes" id="UP001597452"/>
    </source>
</evidence>
<feature type="chain" id="PRO_5045812266" description="Lipoprotein" evidence="1">
    <location>
        <begin position="18"/>
        <end position="203"/>
    </location>
</feature>
<comment type="caution">
    <text evidence="2">The sequence shown here is derived from an EMBL/GenBank/DDBJ whole genome shotgun (WGS) entry which is preliminary data.</text>
</comment>
<evidence type="ECO:0000313" key="2">
    <source>
        <dbReference type="EMBL" id="MFD2637935.1"/>
    </source>
</evidence>
<sequence>MRKYLLLLLLISLMACSPEDSTEEKDMKVDGLATVEALKEFDTKKAAERLALGPIFEFDVKFQDPNDTKLEVWLDIYKDGERLNGKMGQVRTEFVDIKRKSEHIGWSMMDPLADTLDLRLYSYNAKESGTYTSQRETMLKSGYPTSHKYLIDSNINLKPGKEYPVAAFYQSNSKNTIRGYNTLDQLIKNNHVVILMKVKVEEK</sequence>
<gene>
    <name evidence="2" type="ORF">ACFSW4_03460</name>
</gene>
<protein>
    <recommendedName>
        <fullName evidence="4">Lipoprotein</fullName>
    </recommendedName>
</protein>
<evidence type="ECO:0008006" key="4">
    <source>
        <dbReference type="Google" id="ProtNLM"/>
    </source>
</evidence>
<dbReference type="Proteomes" id="UP001597452">
    <property type="component" value="Unassembled WGS sequence"/>
</dbReference>
<dbReference type="EMBL" id="JBHUMZ010000011">
    <property type="protein sequence ID" value="MFD2637935.1"/>
    <property type="molecule type" value="Genomic_DNA"/>
</dbReference>
<dbReference type="RefSeq" id="WP_377327464.1">
    <property type="nucleotide sequence ID" value="NZ_JBHUMZ010000011.1"/>
</dbReference>
<keyword evidence="1" id="KW-0732">Signal</keyword>
<keyword evidence="3" id="KW-1185">Reference proteome</keyword>
<dbReference type="PROSITE" id="PS51257">
    <property type="entry name" value="PROKAR_LIPOPROTEIN"/>
    <property type="match status" value="1"/>
</dbReference>
<name>A0ABW5Q8A6_9BACI</name>
<evidence type="ECO:0000256" key="1">
    <source>
        <dbReference type="SAM" id="SignalP"/>
    </source>
</evidence>
<feature type="signal peptide" evidence="1">
    <location>
        <begin position="1"/>
        <end position="17"/>
    </location>
</feature>